<protein>
    <submittedName>
        <fullName evidence="2">Putative membrane protein</fullName>
    </submittedName>
</protein>
<keyword evidence="1" id="KW-0812">Transmembrane</keyword>
<comment type="caution">
    <text evidence="2">The sequence shown here is derived from an EMBL/GenBank/DDBJ whole genome shotgun (WGS) entry which is preliminary data.</text>
</comment>
<evidence type="ECO:0000313" key="3">
    <source>
        <dbReference type="Proteomes" id="UP000017127"/>
    </source>
</evidence>
<dbReference type="Proteomes" id="UP000017127">
    <property type="component" value="Unassembled WGS sequence"/>
</dbReference>
<proteinExistence type="predicted"/>
<dbReference type="EMBL" id="AUZM01000104">
    <property type="protein sequence ID" value="ERT04338.1"/>
    <property type="molecule type" value="Genomic_DNA"/>
</dbReference>
<accession>U7Q974</accession>
<organism evidence="2 3">
    <name type="scientific">Lyngbya aestuarii BL J</name>
    <dbReference type="NCBI Taxonomy" id="1348334"/>
    <lineage>
        <taxon>Bacteria</taxon>
        <taxon>Bacillati</taxon>
        <taxon>Cyanobacteriota</taxon>
        <taxon>Cyanophyceae</taxon>
        <taxon>Oscillatoriophycideae</taxon>
        <taxon>Oscillatoriales</taxon>
        <taxon>Microcoleaceae</taxon>
        <taxon>Lyngbya</taxon>
    </lineage>
</organism>
<name>U7Q974_9CYAN</name>
<gene>
    <name evidence="2" type="ORF">M595_5714</name>
</gene>
<evidence type="ECO:0000313" key="2">
    <source>
        <dbReference type="EMBL" id="ERT04338.1"/>
    </source>
</evidence>
<keyword evidence="1" id="KW-0472">Membrane</keyword>
<sequence>MISDLLCILLPAGTYLGSVYLVLVVVEKFSRKTIWFK</sequence>
<evidence type="ECO:0000256" key="1">
    <source>
        <dbReference type="SAM" id="Phobius"/>
    </source>
</evidence>
<keyword evidence="3" id="KW-1185">Reference proteome</keyword>
<keyword evidence="1" id="KW-1133">Transmembrane helix</keyword>
<dbReference type="AlphaFoldDB" id="U7Q974"/>
<reference evidence="2 3" key="1">
    <citation type="journal article" date="2013" name="Front. Microbiol.">
        <title>Comparative genomic analyses of the cyanobacterium, Lyngbya aestuarii BL J, a powerful hydrogen producer.</title>
        <authorList>
            <person name="Kothari A."/>
            <person name="Vaughn M."/>
            <person name="Garcia-Pichel F."/>
        </authorList>
    </citation>
    <scope>NUCLEOTIDE SEQUENCE [LARGE SCALE GENOMIC DNA]</scope>
    <source>
        <strain evidence="2 3">BL J</strain>
    </source>
</reference>
<feature type="transmembrane region" description="Helical" evidence="1">
    <location>
        <begin position="6"/>
        <end position="26"/>
    </location>
</feature>